<dbReference type="EMBL" id="JAQIBC010000001">
    <property type="protein sequence ID" value="MDM5262800.1"/>
    <property type="molecule type" value="Genomic_DNA"/>
</dbReference>
<name>A0ABT7QNZ5_9BACT</name>
<feature type="signal peptide" evidence="1">
    <location>
        <begin position="1"/>
        <end position="21"/>
    </location>
</feature>
<evidence type="ECO:0000313" key="3">
    <source>
        <dbReference type="Proteomes" id="UP001169066"/>
    </source>
</evidence>
<keyword evidence="3" id="KW-1185">Reference proteome</keyword>
<comment type="caution">
    <text evidence="2">The sequence shown here is derived from an EMBL/GenBank/DDBJ whole genome shotgun (WGS) entry which is preliminary data.</text>
</comment>
<dbReference type="Gene3D" id="1.10.8.1040">
    <property type="match status" value="1"/>
</dbReference>
<evidence type="ECO:0000256" key="1">
    <source>
        <dbReference type="SAM" id="SignalP"/>
    </source>
</evidence>
<reference evidence="2" key="1">
    <citation type="submission" date="2023-01" db="EMBL/GenBank/DDBJ databases">
        <title>Sulfurovum sp. XTW-4 genome assembly.</title>
        <authorList>
            <person name="Wang J."/>
        </authorList>
    </citation>
    <scope>NUCLEOTIDE SEQUENCE</scope>
    <source>
        <strain evidence="2">XTW-4</strain>
    </source>
</reference>
<dbReference type="RefSeq" id="WP_008243967.1">
    <property type="nucleotide sequence ID" value="NZ_JAQIBC010000001.1"/>
</dbReference>
<feature type="chain" id="PRO_5046469811" evidence="1">
    <location>
        <begin position="22"/>
        <end position="201"/>
    </location>
</feature>
<evidence type="ECO:0000313" key="2">
    <source>
        <dbReference type="EMBL" id="MDM5262800.1"/>
    </source>
</evidence>
<organism evidence="2 3">
    <name type="scientific">Sulfurovum xiamenensis</name>
    <dbReference type="NCBI Taxonomy" id="3019066"/>
    <lineage>
        <taxon>Bacteria</taxon>
        <taxon>Pseudomonadati</taxon>
        <taxon>Campylobacterota</taxon>
        <taxon>Epsilonproteobacteria</taxon>
        <taxon>Campylobacterales</taxon>
        <taxon>Sulfurovaceae</taxon>
        <taxon>Sulfurovum</taxon>
    </lineage>
</organism>
<proteinExistence type="predicted"/>
<protein>
    <submittedName>
        <fullName evidence="2">Uncharacterized protein</fullName>
    </submittedName>
</protein>
<keyword evidence="1" id="KW-0732">Signal</keyword>
<dbReference type="Proteomes" id="UP001169066">
    <property type="component" value="Unassembled WGS sequence"/>
</dbReference>
<accession>A0ABT7QNZ5</accession>
<sequence length="201" mass="22720">MTKIFMGVGVSFSLMMTSVSADDLKNSLTDMLKTKETSGMVDLGNINLDAKPKQPKTRSSKAVIATVNGHKIIKKEADSYLDQRTQGKVTNFDHLPPEQRSRLIQELALPMMVLDAAQKELSEEEKQAVYTRAWMQKEARKINVTDEQALTVYNQLKQQAEENNTTQNIPPFESIKDKLKIQIIEKTLVDKLIKDAKIEVL</sequence>
<gene>
    <name evidence="2" type="ORF">PF327_01180</name>
</gene>